<accession>A0A5B7HMT0</accession>
<dbReference type="EMBL" id="VSRR010032269">
    <property type="protein sequence ID" value="MPC71089.1"/>
    <property type="molecule type" value="Genomic_DNA"/>
</dbReference>
<evidence type="ECO:0000313" key="1">
    <source>
        <dbReference type="EMBL" id="MPC71089.1"/>
    </source>
</evidence>
<proteinExistence type="predicted"/>
<comment type="caution">
    <text evidence="1">The sequence shown here is derived from an EMBL/GenBank/DDBJ whole genome shotgun (WGS) entry which is preliminary data.</text>
</comment>
<evidence type="ECO:0000313" key="2">
    <source>
        <dbReference type="Proteomes" id="UP000324222"/>
    </source>
</evidence>
<gene>
    <name evidence="1" type="ORF">E2C01_065357</name>
</gene>
<organism evidence="1 2">
    <name type="scientific">Portunus trituberculatus</name>
    <name type="common">Swimming crab</name>
    <name type="synonym">Neptunus trituberculatus</name>
    <dbReference type="NCBI Taxonomy" id="210409"/>
    <lineage>
        <taxon>Eukaryota</taxon>
        <taxon>Metazoa</taxon>
        <taxon>Ecdysozoa</taxon>
        <taxon>Arthropoda</taxon>
        <taxon>Crustacea</taxon>
        <taxon>Multicrustacea</taxon>
        <taxon>Malacostraca</taxon>
        <taxon>Eumalacostraca</taxon>
        <taxon>Eucarida</taxon>
        <taxon>Decapoda</taxon>
        <taxon>Pleocyemata</taxon>
        <taxon>Brachyura</taxon>
        <taxon>Eubrachyura</taxon>
        <taxon>Portunoidea</taxon>
        <taxon>Portunidae</taxon>
        <taxon>Portuninae</taxon>
        <taxon>Portunus</taxon>
    </lineage>
</organism>
<name>A0A5B7HMT0_PORTR</name>
<dbReference type="AlphaFoldDB" id="A0A5B7HMT0"/>
<protein>
    <submittedName>
        <fullName evidence="1">Uncharacterized protein</fullName>
    </submittedName>
</protein>
<keyword evidence="2" id="KW-1185">Reference proteome</keyword>
<dbReference type="Proteomes" id="UP000324222">
    <property type="component" value="Unassembled WGS sequence"/>
</dbReference>
<reference evidence="1 2" key="1">
    <citation type="submission" date="2019-05" db="EMBL/GenBank/DDBJ databases">
        <title>Another draft genome of Portunus trituberculatus and its Hox gene families provides insights of decapod evolution.</title>
        <authorList>
            <person name="Jeong J.-H."/>
            <person name="Song I."/>
            <person name="Kim S."/>
            <person name="Choi T."/>
            <person name="Kim D."/>
            <person name="Ryu S."/>
            <person name="Kim W."/>
        </authorList>
    </citation>
    <scope>NUCLEOTIDE SEQUENCE [LARGE SCALE GENOMIC DNA]</scope>
    <source>
        <tissue evidence="1">Muscle</tissue>
    </source>
</reference>
<sequence>MQEEIGHPLHGLVWSSPYCSRRFLQLTQLSRWTKGQTY</sequence>